<evidence type="ECO:0000256" key="1">
    <source>
        <dbReference type="SAM" id="MobiDB-lite"/>
    </source>
</evidence>
<keyword evidence="3" id="KW-1185">Reference proteome</keyword>
<evidence type="ECO:0000313" key="3">
    <source>
        <dbReference type="Proteomes" id="UP000772434"/>
    </source>
</evidence>
<reference evidence="2" key="1">
    <citation type="submission" date="2020-11" db="EMBL/GenBank/DDBJ databases">
        <authorList>
            <consortium name="DOE Joint Genome Institute"/>
            <person name="Ahrendt S."/>
            <person name="Riley R."/>
            <person name="Andreopoulos W."/>
            <person name="Labutti K."/>
            <person name="Pangilinan J."/>
            <person name="Ruiz-Duenas F.J."/>
            <person name="Barrasa J.M."/>
            <person name="Sanchez-Garcia M."/>
            <person name="Camarero S."/>
            <person name="Miyauchi S."/>
            <person name="Serrano A."/>
            <person name="Linde D."/>
            <person name="Babiker R."/>
            <person name="Drula E."/>
            <person name="Ayuso-Fernandez I."/>
            <person name="Pacheco R."/>
            <person name="Padilla G."/>
            <person name="Ferreira P."/>
            <person name="Barriuso J."/>
            <person name="Kellner H."/>
            <person name="Castanera R."/>
            <person name="Alfaro M."/>
            <person name="Ramirez L."/>
            <person name="Pisabarro A.G."/>
            <person name="Kuo A."/>
            <person name="Tritt A."/>
            <person name="Lipzen A."/>
            <person name="He G."/>
            <person name="Yan M."/>
            <person name="Ng V."/>
            <person name="Cullen D."/>
            <person name="Martin F."/>
            <person name="Rosso M.-N."/>
            <person name="Henrissat B."/>
            <person name="Hibbett D."/>
            <person name="Martinez A.T."/>
            <person name="Grigoriev I.V."/>
        </authorList>
    </citation>
    <scope>NUCLEOTIDE SEQUENCE</scope>
    <source>
        <strain evidence="2">AH 40177</strain>
    </source>
</reference>
<evidence type="ECO:0000313" key="2">
    <source>
        <dbReference type="EMBL" id="KAF9058315.1"/>
    </source>
</evidence>
<dbReference type="OrthoDB" id="2991415at2759"/>
<proteinExistence type="predicted"/>
<sequence length="536" mass="61236">MTIRLSSFFCLLIISLSLLYAALILSKLLSILVTVPWDPFPTALISSKQFSIMVTVPWDPFPTALISFKQFPILVNPQFSLNFFDEPSPHRFNLVQAAPHHGYCPLFSLNFFNPFPDVRVGGLNRSIPRLAMSQLFLAQKTLQLIPCDMPGISHQEQILRLFILQGFLIPTFEQCCFLETYGHWQWLIKWKGIQLDGDMQYPTDPSVMGAFTDNHDIAADLYRMGIPLWFLRSYREGLESMIEKVVLPLEFTANKTLPIRGTNFLLDVSDSETPHPVIYTGFPGSFARYVQMGCYIQQQLSTSLLGSLNMSPGSEWVSVPPPQQKLRTTGPSDAPDERNRFKVINLANFPPPLNWWGKALDCLSKFYRRTGQSRLDHPVPHPVVFLTPQDQVKFPMMLMWLRIRPIFLWRLSLPQAPVFKNKDWCALLEAAHGSTGPSPRRTKMLAKLKDLLKQYHSTGIIIDDNRLPSLAATWNSRTVTLDAKDAFEPQLVKEVMWELSELWFQLQLITLDCYLVPEPQGSGDGIHLECQLWLAR</sequence>
<accession>A0A9P5P9Z2</accession>
<dbReference type="Proteomes" id="UP000772434">
    <property type="component" value="Unassembled WGS sequence"/>
</dbReference>
<comment type="caution">
    <text evidence="2">The sequence shown here is derived from an EMBL/GenBank/DDBJ whole genome shotgun (WGS) entry which is preliminary data.</text>
</comment>
<organism evidence="2 3">
    <name type="scientific">Rhodocollybia butyracea</name>
    <dbReference type="NCBI Taxonomy" id="206335"/>
    <lineage>
        <taxon>Eukaryota</taxon>
        <taxon>Fungi</taxon>
        <taxon>Dikarya</taxon>
        <taxon>Basidiomycota</taxon>
        <taxon>Agaricomycotina</taxon>
        <taxon>Agaricomycetes</taxon>
        <taxon>Agaricomycetidae</taxon>
        <taxon>Agaricales</taxon>
        <taxon>Marasmiineae</taxon>
        <taxon>Omphalotaceae</taxon>
        <taxon>Rhodocollybia</taxon>
    </lineage>
</organism>
<feature type="region of interest" description="Disordered" evidence="1">
    <location>
        <begin position="315"/>
        <end position="334"/>
    </location>
</feature>
<name>A0A9P5P9Z2_9AGAR</name>
<dbReference type="EMBL" id="JADNRY010000397">
    <property type="protein sequence ID" value="KAF9058315.1"/>
    <property type="molecule type" value="Genomic_DNA"/>
</dbReference>
<protein>
    <submittedName>
        <fullName evidence="2">Uncharacterized protein</fullName>
    </submittedName>
</protein>
<gene>
    <name evidence="2" type="ORF">BDP27DRAFT_1372797</name>
</gene>
<dbReference type="AlphaFoldDB" id="A0A9P5P9Z2"/>